<dbReference type="Proteomes" id="UP000887565">
    <property type="component" value="Unplaced"/>
</dbReference>
<accession>A0A915KDX0</accession>
<reference evidence="2" key="1">
    <citation type="submission" date="2022-11" db="UniProtKB">
        <authorList>
            <consortium name="WormBaseParasite"/>
        </authorList>
    </citation>
    <scope>IDENTIFICATION</scope>
</reference>
<dbReference type="AlphaFoldDB" id="A0A915KDX0"/>
<protein>
    <submittedName>
        <fullName evidence="2">Uncharacterized protein</fullName>
    </submittedName>
</protein>
<keyword evidence="1" id="KW-1185">Reference proteome</keyword>
<evidence type="ECO:0000313" key="2">
    <source>
        <dbReference type="WBParaSite" id="nRc.2.0.1.t36575-RA"/>
    </source>
</evidence>
<organism evidence="1 2">
    <name type="scientific">Romanomermis culicivorax</name>
    <name type="common">Nematode worm</name>
    <dbReference type="NCBI Taxonomy" id="13658"/>
    <lineage>
        <taxon>Eukaryota</taxon>
        <taxon>Metazoa</taxon>
        <taxon>Ecdysozoa</taxon>
        <taxon>Nematoda</taxon>
        <taxon>Enoplea</taxon>
        <taxon>Dorylaimia</taxon>
        <taxon>Mermithida</taxon>
        <taxon>Mermithoidea</taxon>
        <taxon>Mermithidae</taxon>
        <taxon>Romanomermis</taxon>
    </lineage>
</organism>
<evidence type="ECO:0000313" key="1">
    <source>
        <dbReference type="Proteomes" id="UP000887565"/>
    </source>
</evidence>
<name>A0A915KDX0_ROMCU</name>
<dbReference type="WBParaSite" id="nRc.2.0.1.t36575-RA">
    <property type="protein sequence ID" value="nRc.2.0.1.t36575-RA"/>
    <property type="gene ID" value="nRc.2.0.1.g36575"/>
</dbReference>
<sequence>MFDYDCAHHLTLPLNYDTYQHILRQAQFKRYELIKLNLNKAPNASKEYYHQKAHKGEINVNDLILLVNNKKGNKIQPDFIGPFIITNIANLDNDTITTRLPNRPCHPQHVAISHLKPFIPRPAKDTFITEAGGPQSLQIDADPLHYPKQI</sequence>
<proteinExistence type="predicted"/>